<dbReference type="Proteomes" id="UP000683511">
    <property type="component" value="Chromosome"/>
</dbReference>
<evidence type="ECO:0000256" key="4">
    <source>
        <dbReference type="ARBA" id="ARBA00022723"/>
    </source>
</evidence>
<keyword evidence="3" id="KW-0540">Nuclease</keyword>
<evidence type="ECO:0000313" key="9">
    <source>
        <dbReference type="EMBL" id="QXE21478.1"/>
    </source>
</evidence>
<dbReference type="InterPro" id="IPR002716">
    <property type="entry name" value="PIN_dom"/>
</dbReference>
<dbReference type="GO" id="GO:0046872">
    <property type="term" value="F:metal ion binding"/>
    <property type="evidence" value="ECO:0007669"/>
    <property type="project" value="UniProtKB-KW"/>
</dbReference>
<reference evidence="9" key="1">
    <citation type="submission" date="2017-04" db="EMBL/GenBank/DDBJ databases">
        <title>Genome deletions in a multicellular cyanobacterial endosymbiont for morphological adaptation in marine diatoms.</title>
        <authorList>
            <person name="Wang Y."/>
            <person name="Gao H."/>
            <person name="Li R."/>
            <person name="Xu X."/>
        </authorList>
    </citation>
    <scope>NUCLEOTIDE SEQUENCE</scope>
    <source>
        <strain evidence="9">FACHB 800</strain>
    </source>
</reference>
<evidence type="ECO:0000313" key="10">
    <source>
        <dbReference type="Proteomes" id="UP000683511"/>
    </source>
</evidence>
<keyword evidence="6" id="KW-0460">Magnesium</keyword>
<comment type="cofactor">
    <cofactor evidence="1">
        <name>Mg(2+)</name>
        <dbReference type="ChEBI" id="CHEBI:18420"/>
    </cofactor>
</comment>
<dbReference type="EMBL" id="CP021056">
    <property type="protein sequence ID" value="QXE21478.1"/>
    <property type="molecule type" value="Genomic_DNA"/>
</dbReference>
<comment type="similarity">
    <text evidence="7">Belongs to the PINc/VapC protein family.</text>
</comment>
<dbReference type="Gene3D" id="3.40.50.1010">
    <property type="entry name" value="5'-nuclease"/>
    <property type="match status" value="1"/>
</dbReference>
<dbReference type="PANTHER" id="PTHR33653">
    <property type="entry name" value="RIBONUCLEASE VAPC2"/>
    <property type="match status" value="1"/>
</dbReference>
<dbReference type="KEGG" id="rsin:B6N60_00153"/>
<organism evidence="9 10">
    <name type="scientific">Richelia sinica FACHB-800</name>
    <dbReference type="NCBI Taxonomy" id="1357546"/>
    <lineage>
        <taxon>Bacteria</taxon>
        <taxon>Bacillati</taxon>
        <taxon>Cyanobacteriota</taxon>
        <taxon>Cyanophyceae</taxon>
        <taxon>Nostocales</taxon>
        <taxon>Nostocaceae</taxon>
        <taxon>Richelia</taxon>
    </lineage>
</organism>
<accession>A0A975Y2V2</accession>
<feature type="domain" description="PIN" evidence="8">
    <location>
        <begin position="5"/>
        <end position="89"/>
    </location>
</feature>
<evidence type="ECO:0000259" key="8">
    <source>
        <dbReference type="Pfam" id="PF01850"/>
    </source>
</evidence>
<dbReference type="GO" id="GO:0004518">
    <property type="term" value="F:nuclease activity"/>
    <property type="evidence" value="ECO:0007669"/>
    <property type="project" value="UniProtKB-KW"/>
</dbReference>
<keyword evidence="2" id="KW-1277">Toxin-antitoxin system</keyword>
<sequence length="98" mass="11146">MNGRYLLDTNIIIAFFADEIAVKNNLSQTNEVFIPSIAVGELCYGARKSSRSKENLERIEELIAKNTVLECNTETSRIYGEIKNQLRLKSRPLPENDI</sequence>
<evidence type="ECO:0000256" key="2">
    <source>
        <dbReference type="ARBA" id="ARBA00022649"/>
    </source>
</evidence>
<gene>
    <name evidence="9" type="ORF">B6N60_00153</name>
</gene>
<dbReference type="SUPFAM" id="SSF88723">
    <property type="entry name" value="PIN domain-like"/>
    <property type="match status" value="1"/>
</dbReference>
<keyword evidence="10" id="KW-1185">Reference proteome</keyword>
<evidence type="ECO:0000256" key="6">
    <source>
        <dbReference type="ARBA" id="ARBA00022842"/>
    </source>
</evidence>
<evidence type="ECO:0000256" key="7">
    <source>
        <dbReference type="ARBA" id="ARBA00038093"/>
    </source>
</evidence>
<proteinExistence type="inferred from homology"/>
<dbReference type="Pfam" id="PF01850">
    <property type="entry name" value="PIN"/>
    <property type="match status" value="1"/>
</dbReference>
<keyword evidence="5" id="KW-0378">Hydrolase</keyword>
<keyword evidence="4" id="KW-0479">Metal-binding</keyword>
<dbReference type="AlphaFoldDB" id="A0A975Y2V2"/>
<evidence type="ECO:0000256" key="5">
    <source>
        <dbReference type="ARBA" id="ARBA00022801"/>
    </source>
</evidence>
<dbReference type="InterPro" id="IPR029060">
    <property type="entry name" value="PIN-like_dom_sf"/>
</dbReference>
<protein>
    <recommendedName>
        <fullName evidence="8">PIN domain-containing protein</fullName>
    </recommendedName>
</protein>
<dbReference type="GO" id="GO:0016787">
    <property type="term" value="F:hydrolase activity"/>
    <property type="evidence" value="ECO:0007669"/>
    <property type="project" value="UniProtKB-KW"/>
</dbReference>
<name>A0A975Y2V2_9NOST</name>
<evidence type="ECO:0000256" key="1">
    <source>
        <dbReference type="ARBA" id="ARBA00001946"/>
    </source>
</evidence>
<evidence type="ECO:0000256" key="3">
    <source>
        <dbReference type="ARBA" id="ARBA00022722"/>
    </source>
</evidence>
<dbReference type="PANTHER" id="PTHR33653:SF1">
    <property type="entry name" value="RIBONUCLEASE VAPC2"/>
    <property type="match status" value="1"/>
</dbReference>
<dbReference type="InterPro" id="IPR050556">
    <property type="entry name" value="Type_II_TA_system_RNase"/>
</dbReference>